<evidence type="ECO:0000313" key="14">
    <source>
        <dbReference type="Proteomes" id="UP000199428"/>
    </source>
</evidence>
<evidence type="ECO:0000313" key="13">
    <source>
        <dbReference type="EMBL" id="SCZ78522.1"/>
    </source>
</evidence>
<dbReference type="Gene3D" id="3.30.565.10">
    <property type="entry name" value="Histidine kinase-like ATPase, C-terminal domain"/>
    <property type="match status" value="1"/>
</dbReference>
<evidence type="ECO:0000256" key="3">
    <source>
        <dbReference type="ARBA" id="ARBA00012438"/>
    </source>
</evidence>
<evidence type="ECO:0000256" key="4">
    <source>
        <dbReference type="ARBA" id="ARBA00022475"/>
    </source>
</evidence>
<dbReference type="GO" id="GO:0004721">
    <property type="term" value="F:phosphoprotein phosphatase activity"/>
    <property type="evidence" value="ECO:0007669"/>
    <property type="project" value="TreeGrafter"/>
</dbReference>
<name>A0A1G5RWN4_PSEXY</name>
<dbReference type="GO" id="GO:0016036">
    <property type="term" value="P:cellular response to phosphate starvation"/>
    <property type="evidence" value="ECO:0007669"/>
    <property type="project" value="TreeGrafter"/>
</dbReference>
<dbReference type="SMART" id="SM00387">
    <property type="entry name" value="HATPase_c"/>
    <property type="match status" value="1"/>
</dbReference>
<evidence type="ECO:0000259" key="12">
    <source>
        <dbReference type="PROSITE" id="PS50109"/>
    </source>
</evidence>
<dbReference type="SUPFAM" id="SSF103190">
    <property type="entry name" value="Sensory domain-like"/>
    <property type="match status" value="1"/>
</dbReference>
<dbReference type="EMBL" id="FMWK01000005">
    <property type="protein sequence ID" value="SCZ78522.1"/>
    <property type="molecule type" value="Genomic_DNA"/>
</dbReference>
<dbReference type="RefSeq" id="WP_090162222.1">
    <property type="nucleotide sequence ID" value="NZ_FMWK01000005.1"/>
</dbReference>
<dbReference type="Pfam" id="PF02518">
    <property type="entry name" value="HATPase_c"/>
    <property type="match status" value="1"/>
</dbReference>
<dbReference type="GO" id="GO:0000155">
    <property type="term" value="F:phosphorelay sensor kinase activity"/>
    <property type="evidence" value="ECO:0007669"/>
    <property type="project" value="InterPro"/>
</dbReference>
<evidence type="ECO:0000256" key="9">
    <source>
        <dbReference type="ARBA" id="ARBA00022989"/>
    </source>
</evidence>
<evidence type="ECO:0000256" key="6">
    <source>
        <dbReference type="ARBA" id="ARBA00022679"/>
    </source>
</evidence>
<keyword evidence="5" id="KW-0597">Phosphoprotein</keyword>
<dbReference type="SMART" id="SM00388">
    <property type="entry name" value="HisKA"/>
    <property type="match status" value="1"/>
</dbReference>
<dbReference type="Pfam" id="PF00512">
    <property type="entry name" value="HisKA"/>
    <property type="match status" value="1"/>
</dbReference>
<keyword evidence="10" id="KW-0902">Two-component regulatory system</keyword>
<feature type="transmembrane region" description="Helical" evidence="11">
    <location>
        <begin position="171"/>
        <end position="195"/>
    </location>
</feature>
<evidence type="ECO:0000256" key="2">
    <source>
        <dbReference type="ARBA" id="ARBA00004651"/>
    </source>
</evidence>
<dbReference type="SUPFAM" id="SSF55874">
    <property type="entry name" value="ATPase domain of HSP90 chaperone/DNA topoisomerase II/histidine kinase"/>
    <property type="match status" value="1"/>
</dbReference>
<dbReference type="EC" id="2.7.13.3" evidence="3"/>
<evidence type="ECO:0000256" key="5">
    <source>
        <dbReference type="ARBA" id="ARBA00022553"/>
    </source>
</evidence>
<dbReference type="PANTHER" id="PTHR45453">
    <property type="entry name" value="PHOSPHATE REGULON SENSOR PROTEIN PHOR"/>
    <property type="match status" value="1"/>
</dbReference>
<dbReference type="InterPro" id="IPR003594">
    <property type="entry name" value="HATPase_dom"/>
</dbReference>
<keyword evidence="9 11" id="KW-1133">Transmembrane helix</keyword>
<dbReference type="PRINTS" id="PR00344">
    <property type="entry name" value="BCTRLSENSOR"/>
</dbReference>
<sequence>MKNKFSFSAFHSLGFKIALIILLIGIIPFLVCVPISLRAYKSVSIHTDATNLMAQAAQYNSQLVTSGYILGEENSELDTELKAIADSYNGRILLVNSALKVVKDSYSVDIGKTVIWENIIHSMQGDSLYFYDEDTKYLIVSVPLSNSDNEIVGTLVINKSMDYIDQNIDTFISYSLIGSVILVSLSIIIAVFTAIHFSRPMTKLSDSLDGIIREYTNELPDNKSFLELELISGKFNEVFKKLQAIDQSRQEFVSNVSHELKTPLTSMKVLADSLNGSDDVPIEMYREFMVDIGDEIDRETKIINDLLSLVRMDKSGAQLNVSAVNINELIEHILKRLKPIAEKAGIEVVFESFRPVVAEVDEVKFTLVVTNLVENAIKYNDEGGWVHISLNSDHQFFYIKVEDNGLGIPEDSVDYIFERFYRADKSHSREIGGTGLGLAITKSAIAMHNGEVKVRSKLGEGSTFDVRIPLNYIEKEVH</sequence>
<feature type="domain" description="Histidine kinase" evidence="12">
    <location>
        <begin position="255"/>
        <end position="472"/>
    </location>
</feature>
<dbReference type="InterPro" id="IPR003661">
    <property type="entry name" value="HisK_dim/P_dom"/>
</dbReference>
<keyword evidence="6" id="KW-0808">Transferase</keyword>
<evidence type="ECO:0000256" key="10">
    <source>
        <dbReference type="ARBA" id="ARBA00023012"/>
    </source>
</evidence>
<evidence type="ECO:0000256" key="1">
    <source>
        <dbReference type="ARBA" id="ARBA00000085"/>
    </source>
</evidence>
<keyword evidence="7 11" id="KW-0812">Transmembrane</keyword>
<dbReference type="FunFam" id="3.30.565.10:FF:000006">
    <property type="entry name" value="Sensor histidine kinase WalK"/>
    <property type="match status" value="1"/>
</dbReference>
<evidence type="ECO:0000256" key="7">
    <source>
        <dbReference type="ARBA" id="ARBA00022692"/>
    </source>
</evidence>
<dbReference type="InterPro" id="IPR029151">
    <property type="entry name" value="Sensor-like_sf"/>
</dbReference>
<dbReference type="CDD" id="cd00075">
    <property type="entry name" value="HATPase"/>
    <property type="match status" value="1"/>
</dbReference>
<reference evidence="13 14" key="1">
    <citation type="submission" date="2016-10" db="EMBL/GenBank/DDBJ databases">
        <authorList>
            <person name="de Groot N.N."/>
        </authorList>
    </citation>
    <scope>NUCLEOTIDE SEQUENCE [LARGE SCALE GENOMIC DNA]</scope>
    <source>
        <strain evidence="13 14">DSM 10317</strain>
    </source>
</reference>
<dbReference type="SUPFAM" id="SSF47384">
    <property type="entry name" value="Homodimeric domain of signal transducing histidine kinase"/>
    <property type="match status" value="1"/>
</dbReference>
<feature type="transmembrane region" description="Helical" evidence="11">
    <location>
        <begin position="12"/>
        <end position="37"/>
    </location>
</feature>
<dbReference type="PANTHER" id="PTHR45453:SF1">
    <property type="entry name" value="PHOSPHATE REGULON SENSOR PROTEIN PHOR"/>
    <property type="match status" value="1"/>
</dbReference>
<dbReference type="PROSITE" id="PS50109">
    <property type="entry name" value="HIS_KIN"/>
    <property type="match status" value="1"/>
</dbReference>
<dbReference type="AlphaFoldDB" id="A0A1G5RWN4"/>
<evidence type="ECO:0000256" key="8">
    <source>
        <dbReference type="ARBA" id="ARBA00022777"/>
    </source>
</evidence>
<comment type="subcellular location">
    <subcellularLocation>
        <location evidence="2">Cell membrane</location>
        <topology evidence="2">Multi-pass membrane protein</topology>
    </subcellularLocation>
</comment>
<keyword evidence="8 13" id="KW-0418">Kinase</keyword>
<comment type="catalytic activity">
    <reaction evidence="1">
        <text>ATP + protein L-histidine = ADP + protein N-phospho-L-histidine.</text>
        <dbReference type="EC" id="2.7.13.3"/>
    </reaction>
</comment>
<dbReference type="Gene3D" id="1.10.287.130">
    <property type="match status" value="1"/>
</dbReference>
<dbReference type="InterPro" id="IPR004358">
    <property type="entry name" value="Sig_transdc_His_kin-like_C"/>
</dbReference>
<dbReference type="InterPro" id="IPR036097">
    <property type="entry name" value="HisK_dim/P_sf"/>
</dbReference>
<accession>A0A1G5RWN4</accession>
<dbReference type="GO" id="GO:0005886">
    <property type="term" value="C:plasma membrane"/>
    <property type="evidence" value="ECO:0007669"/>
    <property type="project" value="UniProtKB-SubCell"/>
</dbReference>
<gene>
    <name evidence="13" type="ORF">SAMN02910350_01333</name>
</gene>
<dbReference type="CDD" id="cd00082">
    <property type="entry name" value="HisKA"/>
    <property type="match status" value="1"/>
</dbReference>
<dbReference type="InterPro" id="IPR050351">
    <property type="entry name" value="BphY/WalK/GraS-like"/>
</dbReference>
<organism evidence="13 14">
    <name type="scientific">Pseudobutyrivibrio xylanivorans</name>
    <dbReference type="NCBI Taxonomy" id="185007"/>
    <lineage>
        <taxon>Bacteria</taxon>
        <taxon>Bacillati</taxon>
        <taxon>Bacillota</taxon>
        <taxon>Clostridia</taxon>
        <taxon>Lachnospirales</taxon>
        <taxon>Lachnospiraceae</taxon>
        <taxon>Pseudobutyrivibrio</taxon>
    </lineage>
</organism>
<proteinExistence type="predicted"/>
<dbReference type="InterPro" id="IPR036890">
    <property type="entry name" value="HATPase_C_sf"/>
</dbReference>
<evidence type="ECO:0000256" key="11">
    <source>
        <dbReference type="SAM" id="Phobius"/>
    </source>
</evidence>
<dbReference type="InterPro" id="IPR005467">
    <property type="entry name" value="His_kinase_dom"/>
</dbReference>
<dbReference type="Proteomes" id="UP000199428">
    <property type="component" value="Unassembled WGS sequence"/>
</dbReference>
<keyword evidence="11" id="KW-0472">Membrane</keyword>
<protein>
    <recommendedName>
        <fullName evidence="3">histidine kinase</fullName>
        <ecNumber evidence="3">2.7.13.3</ecNumber>
    </recommendedName>
</protein>
<keyword evidence="4" id="KW-1003">Cell membrane</keyword>